<keyword evidence="5" id="KW-1185">Reference proteome</keyword>
<feature type="region of interest" description="Disordered" evidence="2">
    <location>
        <begin position="1"/>
        <end position="24"/>
    </location>
</feature>
<dbReference type="InterPro" id="IPR013087">
    <property type="entry name" value="Znf_C2H2_type"/>
</dbReference>
<evidence type="ECO:0000313" key="4">
    <source>
        <dbReference type="EMBL" id="CDO74833.1"/>
    </source>
</evidence>
<keyword evidence="1" id="KW-0863">Zinc-finger</keyword>
<protein>
    <recommendedName>
        <fullName evidence="3">C2H2-type domain-containing protein</fullName>
    </recommendedName>
</protein>
<dbReference type="STRING" id="5643.A0A060SQZ0"/>
<reference evidence="4" key="1">
    <citation type="submission" date="2014-01" db="EMBL/GenBank/DDBJ databases">
        <title>The genome of the white-rot fungus Pycnoporus cinnabarinus: a basidiomycete model with a versatile arsenal for lignocellulosic biomass breakdown.</title>
        <authorList>
            <person name="Levasseur A."/>
            <person name="Lomascolo A."/>
            <person name="Ruiz-Duenas F.J."/>
            <person name="Uzan E."/>
            <person name="Piumi F."/>
            <person name="Kues U."/>
            <person name="Ram A.F.J."/>
            <person name="Murat C."/>
            <person name="Haon M."/>
            <person name="Benoit I."/>
            <person name="Arfi Y."/>
            <person name="Chevret D."/>
            <person name="Drula E."/>
            <person name="Kwon M.J."/>
            <person name="Gouret P."/>
            <person name="Lesage-Meessen L."/>
            <person name="Lombard V."/>
            <person name="Mariette J."/>
            <person name="Noirot C."/>
            <person name="Park J."/>
            <person name="Patyshakuliyeva A."/>
            <person name="Wieneger R.A.B."/>
            <person name="Wosten H.A.B."/>
            <person name="Martin F."/>
            <person name="Coutinho P.M."/>
            <person name="de Vries R."/>
            <person name="Martinez A.T."/>
            <person name="Klopp C."/>
            <person name="Pontarotti P."/>
            <person name="Henrissat B."/>
            <person name="Record E."/>
        </authorList>
    </citation>
    <scope>NUCLEOTIDE SEQUENCE [LARGE SCALE GENOMIC DNA]</scope>
    <source>
        <strain evidence="4">BRFM137</strain>
    </source>
</reference>
<organism evidence="4 5">
    <name type="scientific">Pycnoporus cinnabarinus</name>
    <name type="common">Cinnabar-red polypore</name>
    <name type="synonym">Trametes cinnabarina</name>
    <dbReference type="NCBI Taxonomy" id="5643"/>
    <lineage>
        <taxon>Eukaryota</taxon>
        <taxon>Fungi</taxon>
        <taxon>Dikarya</taxon>
        <taxon>Basidiomycota</taxon>
        <taxon>Agaricomycotina</taxon>
        <taxon>Agaricomycetes</taxon>
        <taxon>Polyporales</taxon>
        <taxon>Polyporaceae</taxon>
        <taxon>Trametes</taxon>
    </lineage>
</organism>
<gene>
    <name evidence="4" type="ORF">BN946_scf185022.g3</name>
</gene>
<feature type="domain" description="C2H2-type" evidence="3">
    <location>
        <begin position="160"/>
        <end position="190"/>
    </location>
</feature>
<keyword evidence="1" id="KW-0862">Zinc</keyword>
<dbReference type="Proteomes" id="UP000029665">
    <property type="component" value="Unassembled WGS sequence"/>
</dbReference>
<evidence type="ECO:0000256" key="1">
    <source>
        <dbReference type="PROSITE-ProRule" id="PRU00042"/>
    </source>
</evidence>
<keyword evidence="1" id="KW-0479">Metal-binding</keyword>
<dbReference type="PROSITE" id="PS00028">
    <property type="entry name" value="ZINC_FINGER_C2H2_1"/>
    <property type="match status" value="1"/>
</dbReference>
<dbReference type="GO" id="GO:0008270">
    <property type="term" value="F:zinc ion binding"/>
    <property type="evidence" value="ECO:0007669"/>
    <property type="project" value="UniProtKB-KW"/>
</dbReference>
<feature type="region of interest" description="Disordered" evidence="2">
    <location>
        <begin position="137"/>
        <end position="157"/>
    </location>
</feature>
<evidence type="ECO:0000259" key="3">
    <source>
        <dbReference type="PROSITE" id="PS50157"/>
    </source>
</evidence>
<sequence>MPVHNAPRNIDTTPEEPWPGLPVMSERDKPVSFIMRGAFARRASPDAPDRGDREERAVEPRGLPAARYKTPPRRTYYFKRPVYTEDDFHPLELYNFMDERPEKWVRSNGQSYLLNPPSEPELRITPPKGELPEPIPGVMKPARGRQVPTAGNSTDPRRKYVCPVETCRKAFTKRFHVARHIKTLHRHETTSRRDHHRRHSEIHSHHRDIFACAPENDFKGIQLLNPQTVHPSSANIKPYKAMAIPPLALSLWLFQERQRREEGLDIPRSETSDVERYFRAHPEEVEAALREDPDWDWQMPQYGPEFVPIEGRFLVGTFKLDVRRATES</sequence>
<dbReference type="OrthoDB" id="6365676at2759"/>
<evidence type="ECO:0000313" key="5">
    <source>
        <dbReference type="Proteomes" id="UP000029665"/>
    </source>
</evidence>
<dbReference type="EMBL" id="CCBP010000218">
    <property type="protein sequence ID" value="CDO74833.1"/>
    <property type="molecule type" value="Genomic_DNA"/>
</dbReference>
<proteinExistence type="predicted"/>
<dbReference type="OMA" id="HICPVET"/>
<comment type="caution">
    <text evidence="4">The sequence shown here is derived from an EMBL/GenBank/DDBJ whole genome shotgun (WGS) entry which is preliminary data.</text>
</comment>
<feature type="region of interest" description="Disordered" evidence="2">
    <location>
        <begin position="38"/>
        <end position="66"/>
    </location>
</feature>
<dbReference type="AlphaFoldDB" id="A0A060SQZ0"/>
<dbReference type="PROSITE" id="PS50157">
    <property type="entry name" value="ZINC_FINGER_C2H2_2"/>
    <property type="match status" value="1"/>
</dbReference>
<feature type="compositionally biased region" description="Basic and acidic residues" evidence="2">
    <location>
        <begin position="43"/>
        <end position="59"/>
    </location>
</feature>
<name>A0A060SQZ0_PYCCI</name>
<evidence type="ECO:0000256" key="2">
    <source>
        <dbReference type="SAM" id="MobiDB-lite"/>
    </source>
</evidence>
<accession>A0A060SQZ0</accession>
<dbReference type="HOGENOM" id="CLU_847705_0_0_1"/>
<dbReference type="Gene3D" id="3.30.160.60">
    <property type="entry name" value="Classic Zinc Finger"/>
    <property type="match status" value="1"/>
</dbReference>